<dbReference type="Proteomes" id="UP000008037">
    <property type="component" value="Chromosome"/>
</dbReference>
<keyword evidence="4" id="KW-0342">GTP-binding</keyword>
<evidence type="ECO:0000256" key="4">
    <source>
        <dbReference type="ARBA" id="ARBA00023134"/>
    </source>
</evidence>
<dbReference type="InterPro" id="IPR003593">
    <property type="entry name" value="AAA+_ATPase"/>
</dbReference>
<organism evidence="6 7">
    <name type="scientific">Nitrososphaera gargensis (strain Ga9.2)</name>
    <dbReference type="NCBI Taxonomy" id="1237085"/>
    <lineage>
        <taxon>Archaea</taxon>
        <taxon>Nitrososphaerota</taxon>
        <taxon>Nitrososphaeria</taxon>
        <taxon>Nitrososphaerales</taxon>
        <taxon>Nitrososphaeraceae</taxon>
        <taxon>Nitrososphaera</taxon>
    </lineage>
</organism>
<dbReference type="AlphaFoldDB" id="K0ICM9"/>
<dbReference type="SUPFAM" id="SSF52540">
    <property type="entry name" value="P-loop containing nucleoside triphosphate hydrolases"/>
    <property type="match status" value="1"/>
</dbReference>
<evidence type="ECO:0000256" key="2">
    <source>
        <dbReference type="ARBA" id="ARBA00022741"/>
    </source>
</evidence>
<dbReference type="HOGENOM" id="CLU_037460_3_0_2"/>
<keyword evidence="7" id="KW-1185">Reference proteome</keyword>
<dbReference type="Gene3D" id="3.40.50.300">
    <property type="entry name" value="P-loop containing nucleotide triphosphate hydrolases"/>
    <property type="match status" value="1"/>
</dbReference>
<feature type="domain" description="AAA+ ATPase" evidence="5">
    <location>
        <begin position="2"/>
        <end position="146"/>
    </location>
</feature>
<keyword evidence="3" id="KW-0378">Hydrolase</keyword>
<gene>
    <name evidence="6" type="ordered locus">Ngar_c21960</name>
</gene>
<evidence type="ECO:0000256" key="1">
    <source>
        <dbReference type="ARBA" id="ARBA00005290"/>
    </source>
</evidence>
<dbReference type="SMART" id="SM00382">
    <property type="entry name" value="AAA"/>
    <property type="match status" value="1"/>
</dbReference>
<dbReference type="EMBL" id="CP002408">
    <property type="protein sequence ID" value="AFU59126.1"/>
    <property type="molecule type" value="Genomic_DNA"/>
</dbReference>
<dbReference type="PANTHER" id="PTHR21231">
    <property type="entry name" value="XPA-BINDING PROTEIN 1-RELATED"/>
    <property type="match status" value="1"/>
</dbReference>
<dbReference type="GO" id="GO:0003924">
    <property type="term" value="F:GTPase activity"/>
    <property type="evidence" value="ECO:0007669"/>
    <property type="project" value="TreeGrafter"/>
</dbReference>
<dbReference type="PANTHER" id="PTHR21231:SF8">
    <property type="entry name" value="GPN-LOOP GTPASE 1"/>
    <property type="match status" value="1"/>
</dbReference>
<dbReference type="GeneID" id="13796059"/>
<comment type="similarity">
    <text evidence="1">Belongs to the GPN-loop GTPase family.</text>
</comment>
<evidence type="ECO:0000259" key="5">
    <source>
        <dbReference type="SMART" id="SM00382"/>
    </source>
</evidence>
<evidence type="ECO:0000256" key="3">
    <source>
        <dbReference type="ARBA" id="ARBA00022801"/>
    </source>
</evidence>
<dbReference type="GO" id="GO:0005525">
    <property type="term" value="F:GTP binding"/>
    <property type="evidence" value="ECO:0007669"/>
    <property type="project" value="UniProtKB-KW"/>
</dbReference>
<dbReference type="InterPro" id="IPR004130">
    <property type="entry name" value="Gpn"/>
</dbReference>
<sequence>MTVNAIFITGTAGSGKSLLTSRLIQWYRDNNAYPIALNLDPGAASLPYDPDVDVRDHIDIATIMESYGLGPNGSLVMASDMIATKIDEIQNEIDELNPDYVIVDTPGQIELFAFRASGPYFVASMHADNKATIFAFDGMLVSSPINFVSISLLASSVKLRLKTAQINVLTKRDLVIEKLKNIMDWAGSHTALEHALEGEKDAEYSLLSKDLARSMSKGGFAPGLVAVSSLTMNGMINLAAALARTLNLGEDG</sequence>
<dbReference type="STRING" id="1237085.Ngar_c21960"/>
<dbReference type="RefSeq" id="WP_015019661.1">
    <property type="nucleotide sequence ID" value="NC_018719.1"/>
</dbReference>
<protein>
    <recommendedName>
        <fullName evidence="5">AAA+ ATPase domain-containing protein</fullName>
    </recommendedName>
</protein>
<evidence type="ECO:0000313" key="6">
    <source>
        <dbReference type="EMBL" id="AFU59126.1"/>
    </source>
</evidence>
<reference evidence="6 7" key="1">
    <citation type="journal article" date="2012" name="Environ. Microbiol.">
        <title>The genome of the ammonia-oxidizing Candidatus Nitrososphaera gargensis: insights into metabolic versatility and environmental adaptations.</title>
        <authorList>
            <person name="Spang A."/>
            <person name="Poehlein A."/>
            <person name="Offre P."/>
            <person name="Zumbragel S."/>
            <person name="Haider S."/>
            <person name="Rychlik N."/>
            <person name="Nowka B."/>
            <person name="Schmeisser C."/>
            <person name="Lebedeva E.V."/>
            <person name="Rattei T."/>
            <person name="Bohm C."/>
            <person name="Schmid M."/>
            <person name="Galushko A."/>
            <person name="Hatzenpichler R."/>
            <person name="Weinmaier T."/>
            <person name="Daniel R."/>
            <person name="Schleper C."/>
            <person name="Spieck E."/>
            <person name="Streit W."/>
            <person name="Wagner M."/>
        </authorList>
    </citation>
    <scope>NUCLEOTIDE SEQUENCE [LARGE SCALE GENOMIC DNA]</scope>
    <source>
        <strain evidence="7">Ga9.2</strain>
    </source>
</reference>
<dbReference type="FunCoup" id="K0ICM9">
    <property type="interactions" value="106"/>
</dbReference>
<proteinExistence type="inferred from homology"/>
<keyword evidence="2" id="KW-0547">Nucleotide-binding</keyword>
<dbReference type="BioCyc" id="CNIT1237085:G1324-2194-MONOMER"/>
<name>K0ICM9_NITGG</name>
<dbReference type="InterPro" id="IPR027417">
    <property type="entry name" value="P-loop_NTPase"/>
</dbReference>
<accession>K0ICM9</accession>
<evidence type="ECO:0000313" key="7">
    <source>
        <dbReference type="Proteomes" id="UP000008037"/>
    </source>
</evidence>
<dbReference type="InParanoid" id="K0ICM9"/>
<dbReference type="KEGG" id="nga:Ngar_c21960"/>
<dbReference type="Pfam" id="PF03029">
    <property type="entry name" value="ATP_bind_1"/>
    <property type="match status" value="1"/>
</dbReference>